<sequence length="237" mass="26942">MKKNQLLPLLLFLVALTACQTQKSSRAGFNTLTKKERAAGWQLLFDGKSIDLWHGFQKKELPSGWQVEDHCLTRVAKGGDLATNETFKNFELTLEWKISEAGNSGIFFHVSEDPKYHRAYSTGPEMQILDDDKHPDAKDPIRQAGATYNLLAVSQPAVNPVGTFNKVRIKVVDGHVQNWLNDKKVGDYQLLSPEWEKLVREGRWASSPDYGRIGSGPIVLQDHDDKVWFRNIKIRRL</sequence>
<dbReference type="InterPro" id="IPR010496">
    <property type="entry name" value="AL/BT2_dom"/>
</dbReference>
<feature type="domain" description="3-keto-alpha-glucoside-1,2-lyase/3-keto-2-hydroxy-glucal hydratase" evidence="2">
    <location>
        <begin position="40"/>
        <end position="235"/>
    </location>
</feature>
<proteinExistence type="predicted"/>
<dbReference type="OrthoDB" id="9806233at2"/>
<evidence type="ECO:0000259" key="2">
    <source>
        <dbReference type="Pfam" id="PF06439"/>
    </source>
</evidence>
<reference evidence="3 4" key="1">
    <citation type="submission" date="2018-03" db="EMBL/GenBank/DDBJ databases">
        <title>Genomic Encyclopedia of Archaeal and Bacterial Type Strains, Phase II (KMG-II): from individual species to whole genera.</title>
        <authorList>
            <person name="Goeker M."/>
        </authorList>
    </citation>
    <scope>NUCLEOTIDE SEQUENCE [LARGE SCALE GENOMIC DNA]</scope>
    <source>
        <strain evidence="3 4">DSM 100346</strain>
    </source>
</reference>
<feature type="signal peptide" evidence="1">
    <location>
        <begin position="1"/>
        <end position="20"/>
    </location>
</feature>
<dbReference type="Proteomes" id="UP000245880">
    <property type="component" value="Unassembled WGS sequence"/>
</dbReference>
<organism evidence="3 4">
    <name type="scientific">Dyadobacter jejuensis</name>
    <dbReference type="NCBI Taxonomy" id="1082580"/>
    <lineage>
        <taxon>Bacteria</taxon>
        <taxon>Pseudomonadati</taxon>
        <taxon>Bacteroidota</taxon>
        <taxon>Cytophagia</taxon>
        <taxon>Cytophagales</taxon>
        <taxon>Spirosomataceae</taxon>
        <taxon>Dyadobacter</taxon>
    </lineage>
</organism>
<dbReference type="GO" id="GO:0016787">
    <property type="term" value="F:hydrolase activity"/>
    <property type="evidence" value="ECO:0007669"/>
    <property type="project" value="InterPro"/>
</dbReference>
<feature type="chain" id="PRO_5016275186" evidence="1">
    <location>
        <begin position="21"/>
        <end position="237"/>
    </location>
</feature>
<dbReference type="AlphaFoldDB" id="A0A316AGI5"/>
<dbReference type="RefSeq" id="WP_109675688.1">
    <property type="nucleotide sequence ID" value="NZ_QGDT01000009.1"/>
</dbReference>
<evidence type="ECO:0000313" key="4">
    <source>
        <dbReference type="Proteomes" id="UP000245880"/>
    </source>
</evidence>
<dbReference type="Pfam" id="PF06439">
    <property type="entry name" value="3keto-disac_hyd"/>
    <property type="match status" value="1"/>
</dbReference>
<gene>
    <name evidence="3" type="ORF">CLV98_1095</name>
</gene>
<keyword evidence="1" id="KW-0732">Signal</keyword>
<keyword evidence="4" id="KW-1185">Reference proteome</keyword>
<evidence type="ECO:0000313" key="3">
    <source>
        <dbReference type="EMBL" id="PWJ56896.1"/>
    </source>
</evidence>
<protein>
    <submittedName>
        <fullName evidence="3">Uncharacterized protein DUF1080</fullName>
    </submittedName>
</protein>
<name>A0A316AGI5_9BACT</name>
<dbReference type="EMBL" id="QGDT01000009">
    <property type="protein sequence ID" value="PWJ56896.1"/>
    <property type="molecule type" value="Genomic_DNA"/>
</dbReference>
<dbReference type="PROSITE" id="PS51257">
    <property type="entry name" value="PROKAR_LIPOPROTEIN"/>
    <property type="match status" value="1"/>
</dbReference>
<dbReference type="Gene3D" id="2.60.120.560">
    <property type="entry name" value="Exo-inulinase, domain 1"/>
    <property type="match status" value="1"/>
</dbReference>
<accession>A0A316AGI5</accession>
<evidence type="ECO:0000256" key="1">
    <source>
        <dbReference type="SAM" id="SignalP"/>
    </source>
</evidence>
<comment type="caution">
    <text evidence="3">The sequence shown here is derived from an EMBL/GenBank/DDBJ whole genome shotgun (WGS) entry which is preliminary data.</text>
</comment>